<proteinExistence type="predicted"/>
<organism evidence="1 2">
    <name type="scientific">uncultured phage cr108_1</name>
    <dbReference type="NCBI Taxonomy" id="2772069"/>
    <lineage>
        <taxon>Viruses</taxon>
        <taxon>Duplodnaviria</taxon>
        <taxon>Heunggongvirae</taxon>
        <taxon>Uroviricota</taxon>
        <taxon>Caudoviricetes</taxon>
        <taxon>Crassvirales</taxon>
        <taxon>Steigviridae</taxon>
        <taxon>Asinivirinae</taxon>
        <taxon>Pipoluvirus</taxon>
        <taxon>Pipoluvirus rarus</taxon>
    </lineage>
</organism>
<dbReference type="Proteomes" id="UP000594030">
    <property type="component" value="Segment"/>
</dbReference>
<sequence>MKHLTAYIEKFNEAFSPDYRLIIWGPYVTHDSKINFGLDLQLLVTGGYLTCLIVNDVSPDLTEENIDATELRIIDAFKKVDFYQYLKRWKEN</sequence>
<protein>
    <submittedName>
        <fullName evidence="1">Uncharacterized protein</fullName>
    </submittedName>
</protein>
<reference evidence="1 2" key="1">
    <citation type="submission" date="2020-07" db="EMBL/GenBank/DDBJ databases">
        <title>Taxonomic proposal: Crassvirales, a new order of highly abundant and diverse bacterial viruses.</title>
        <authorList>
            <person name="Shkoporov A.N."/>
            <person name="Stockdale S.R."/>
            <person name="Guerin E."/>
            <person name="Ross R.P."/>
            <person name="Hill C."/>
        </authorList>
    </citation>
    <scope>NUCLEOTIDE SEQUENCE [LARGE SCALE GENOMIC DNA]</scope>
</reference>
<dbReference type="GeneID" id="65129443"/>
<dbReference type="RefSeq" id="YP_010111109.1">
    <property type="nucleotide sequence ID" value="NC_055878.1"/>
</dbReference>
<dbReference type="EMBL" id="MT774385">
    <property type="protein sequence ID" value="QOR58951.1"/>
    <property type="molecule type" value="Genomic_DNA"/>
</dbReference>
<evidence type="ECO:0000313" key="2">
    <source>
        <dbReference type="Proteomes" id="UP000594030"/>
    </source>
</evidence>
<keyword evidence="2" id="KW-1185">Reference proteome</keyword>
<dbReference type="KEGG" id="vg:65129443"/>
<name>A0A7M1RYI6_9CAUD</name>
<accession>A0A7M1RYI6</accession>
<evidence type="ECO:0000313" key="1">
    <source>
        <dbReference type="EMBL" id="QOR58951.1"/>
    </source>
</evidence>